<accession>L8WEY1</accession>
<keyword evidence="6" id="KW-0408">Iron</keyword>
<dbReference type="InterPro" id="IPR001128">
    <property type="entry name" value="Cyt_P450"/>
</dbReference>
<dbReference type="Proteomes" id="UP000011668">
    <property type="component" value="Unassembled WGS sequence"/>
</dbReference>
<keyword evidence="4" id="KW-0479">Metal-binding</keyword>
<dbReference type="AlphaFoldDB" id="L8WEY1"/>
<dbReference type="PANTHER" id="PTHR46300:SF7">
    <property type="entry name" value="P450, PUTATIVE (EUROFUNG)-RELATED"/>
    <property type="match status" value="1"/>
</dbReference>
<evidence type="ECO:0000313" key="9">
    <source>
        <dbReference type="Proteomes" id="UP000011668"/>
    </source>
</evidence>
<keyword evidence="9" id="KW-1185">Reference proteome</keyword>
<dbReference type="HOGENOM" id="CLU_293236_0_0_1"/>
<dbReference type="EMBL" id="AFRT01003278">
    <property type="protein sequence ID" value="ELU36525.1"/>
    <property type="molecule type" value="Genomic_DNA"/>
</dbReference>
<evidence type="ECO:0000313" key="8">
    <source>
        <dbReference type="EMBL" id="ELU36525.1"/>
    </source>
</evidence>
<keyword evidence="7" id="KW-0503">Monooxygenase</keyword>
<dbReference type="STRING" id="983506.L8WEY1"/>
<sequence>MQKAMVLSLTNSHDEHEPWLICFTSLCQAGSDSEILLNLGQSFALANYTGLPGYLKCVGYRFSLLLHCLICTPNYCSRLDCIRRWPQGFHYTLHDPTHVLRYPIQLGSSPRSSTLAFQPYKDITIDILGELQRIKQSIYSSDSNTRAYSISRTIKRLGDGHAGYNNYCCRDTYSNPSIVAANLIELDDSLFITYLPFPLAVLAQPGNEDIQNIHIVPEASEIVRKEFGGGALNIWHSALGRNLSDFDGARIVSIQGQDPWTTVDAYAAISGGYQSKTTRQNNFFSSYQIPGYRMGDFAQSALPIRGDSLSLTLVRNGSTSGETYNVPYLSRKEREIRNFTNASELWDNNCQAKVSTNGRSLVDRISVAQAKTTFTQGGGSPISREDPYSAPARFQSDPIIPRVHRGRRLAVSSLVNDGPQLDITLPEHLVPTGNVSGAGDMHWFVLEDGKTTNNGGGAICLASWLHRVLAGPEPGLDFQPGMNGSVRARELPRKIVNSITSDRTGLGALELIDSFYTPSEWKDVDNKTFPANYNWLEPGLDIQINGIADLFSQRIGDTCLPFHLDPPTTRPFEFENIAIMSNGRCASSCSLFSILMHTKYNVKTVVVGGKPGTTQQYCGVVGGQSSNFAQMDSELKTFGLKKEPLSPPDFLTNSFQGRPVLPPVYIPQSNVKAGITWRLAFSPADSSTFEEFKSHPAQYVTVLGLALNRSQSGFVASRTFHLYALLLVAPQMLAPIAVWRLMVHSHNFRIVFPSPSGVYIRLNGWCRIQACLQNTSHLIGQPLSVTPDDAGAAKGTKNHMVFHPRGLSLSSETPFRFPQDHTDVFLLKAFGQSTLVLNSAQAASELLDKRSAKYSDRNIGPMLSDPRLMDWSAGAATARYGDLWRHYRRMLNNWLNAREVVQFHNLQQHQARLLLRRLLKLSEHSKPFYQVRDEFFYAMASTMFRLAYGYHLQGHDDLWFQRARLAVYHASKAPLMTNFIVNVAPILAHIPDWFPGASWKRVAKEWRTNKQKALDEPYEWAKSQVVHLRIVRPSGPG</sequence>
<protein>
    <submittedName>
        <fullName evidence="8">Cytochrome P450 domain-containing protein</fullName>
    </submittedName>
</protein>
<dbReference type="Pfam" id="PF00067">
    <property type="entry name" value="p450"/>
    <property type="match status" value="1"/>
</dbReference>
<evidence type="ECO:0000256" key="4">
    <source>
        <dbReference type="ARBA" id="ARBA00022723"/>
    </source>
</evidence>
<dbReference type="GO" id="GO:0020037">
    <property type="term" value="F:heme binding"/>
    <property type="evidence" value="ECO:0007669"/>
    <property type="project" value="InterPro"/>
</dbReference>
<keyword evidence="5" id="KW-0560">Oxidoreductase</keyword>
<evidence type="ECO:0000256" key="6">
    <source>
        <dbReference type="ARBA" id="ARBA00023004"/>
    </source>
</evidence>
<evidence type="ECO:0000256" key="2">
    <source>
        <dbReference type="ARBA" id="ARBA00010617"/>
    </source>
</evidence>
<comment type="cofactor">
    <cofactor evidence="1">
        <name>heme</name>
        <dbReference type="ChEBI" id="CHEBI:30413"/>
    </cofactor>
</comment>
<dbReference type="GO" id="GO:0004497">
    <property type="term" value="F:monooxygenase activity"/>
    <property type="evidence" value="ECO:0007669"/>
    <property type="project" value="UniProtKB-KW"/>
</dbReference>
<evidence type="ECO:0000256" key="5">
    <source>
        <dbReference type="ARBA" id="ARBA00023002"/>
    </source>
</evidence>
<dbReference type="Gene3D" id="1.10.630.10">
    <property type="entry name" value="Cytochrome P450"/>
    <property type="match status" value="1"/>
</dbReference>
<dbReference type="GO" id="GO:0016705">
    <property type="term" value="F:oxidoreductase activity, acting on paired donors, with incorporation or reduction of molecular oxygen"/>
    <property type="evidence" value="ECO:0007669"/>
    <property type="project" value="InterPro"/>
</dbReference>
<name>L8WEY1_THACA</name>
<comment type="caution">
    <text evidence="8">The sequence shown here is derived from an EMBL/GenBank/DDBJ whole genome shotgun (WGS) entry which is preliminary data.</text>
</comment>
<organism evidence="8 9">
    <name type="scientific">Thanatephorus cucumeris (strain AG1-IA)</name>
    <name type="common">Rice sheath blight fungus</name>
    <name type="synonym">Rhizoctonia solani</name>
    <dbReference type="NCBI Taxonomy" id="983506"/>
    <lineage>
        <taxon>Eukaryota</taxon>
        <taxon>Fungi</taxon>
        <taxon>Dikarya</taxon>
        <taxon>Basidiomycota</taxon>
        <taxon>Agaricomycotina</taxon>
        <taxon>Agaricomycetes</taxon>
        <taxon>Cantharellales</taxon>
        <taxon>Ceratobasidiaceae</taxon>
        <taxon>Rhizoctonia</taxon>
        <taxon>Rhizoctonia solani AG-1</taxon>
    </lineage>
</organism>
<dbReference type="PANTHER" id="PTHR46300">
    <property type="entry name" value="P450, PUTATIVE (EUROFUNG)-RELATED-RELATED"/>
    <property type="match status" value="1"/>
</dbReference>
<gene>
    <name evidence="8" type="ORF">AG1IA_09439</name>
</gene>
<dbReference type="InterPro" id="IPR050364">
    <property type="entry name" value="Cytochrome_P450_fung"/>
</dbReference>
<keyword evidence="3" id="KW-0349">Heme</keyword>
<dbReference type="SUPFAM" id="SSF48264">
    <property type="entry name" value="Cytochrome P450"/>
    <property type="match status" value="1"/>
</dbReference>
<reference evidence="8 9" key="1">
    <citation type="journal article" date="2013" name="Nat. Commun.">
        <title>The evolution and pathogenic mechanisms of the rice sheath blight pathogen.</title>
        <authorList>
            <person name="Zheng A."/>
            <person name="Lin R."/>
            <person name="Xu L."/>
            <person name="Qin P."/>
            <person name="Tang C."/>
            <person name="Ai P."/>
            <person name="Zhang D."/>
            <person name="Liu Y."/>
            <person name="Sun Z."/>
            <person name="Feng H."/>
            <person name="Wang Y."/>
            <person name="Chen Y."/>
            <person name="Liang X."/>
            <person name="Fu R."/>
            <person name="Li Q."/>
            <person name="Zhang J."/>
            <person name="Yu X."/>
            <person name="Xie Z."/>
            <person name="Ding L."/>
            <person name="Guan P."/>
            <person name="Tang J."/>
            <person name="Liang Y."/>
            <person name="Wang S."/>
            <person name="Deng Q."/>
            <person name="Li S."/>
            <person name="Zhu J."/>
            <person name="Wang L."/>
            <person name="Liu H."/>
            <person name="Li P."/>
        </authorList>
    </citation>
    <scope>NUCLEOTIDE SEQUENCE [LARGE SCALE GENOMIC DNA]</scope>
    <source>
        <strain evidence="9">AG-1 IA</strain>
    </source>
</reference>
<dbReference type="GO" id="GO:0005506">
    <property type="term" value="F:iron ion binding"/>
    <property type="evidence" value="ECO:0007669"/>
    <property type="project" value="InterPro"/>
</dbReference>
<evidence type="ECO:0000256" key="1">
    <source>
        <dbReference type="ARBA" id="ARBA00001971"/>
    </source>
</evidence>
<evidence type="ECO:0000256" key="7">
    <source>
        <dbReference type="ARBA" id="ARBA00023033"/>
    </source>
</evidence>
<proteinExistence type="inferred from homology"/>
<evidence type="ECO:0000256" key="3">
    <source>
        <dbReference type="ARBA" id="ARBA00022617"/>
    </source>
</evidence>
<dbReference type="InterPro" id="IPR036396">
    <property type="entry name" value="Cyt_P450_sf"/>
</dbReference>
<comment type="similarity">
    <text evidence="2">Belongs to the cytochrome P450 family.</text>
</comment>
<dbReference type="OrthoDB" id="27214at2759"/>